<evidence type="ECO:0000313" key="2">
    <source>
        <dbReference type="Proteomes" id="UP000299102"/>
    </source>
</evidence>
<accession>A0A4C1XHL3</accession>
<protein>
    <submittedName>
        <fullName evidence="1">Uncharacterized protein</fullName>
    </submittedName>
</protein>
<comment type="caution">
    <text evidence="1">The sequence shown here is derived from an EMBL/GenBank/DDBJ whole genome shotgun (WGS) entry which is preliminary data.</text>
</comment>
<proteinExistence type="predicted"/>
<dbReference type="EMBL" id="BGZK01000828">
    <property type="protein sequence ID" value="GBP61974.1"/>
    <property type="molecule type" value="Genomic_DNA"/>
</dbReference>
<dbReference type="AlphaFoldDB" id="A0A4C1XHL3"/>
<sequence length="90" mass="9594">MGLRALGRPGAGGALLTTASACNVRERRLNVLPVTRKGKLSKLGNDAPEARPNRMVAMRRATRLVAFSAIVFAPLAFHVKRTIVASSRGV</sequence>
<reference evidence="1 2" key="1">
    <citation type="journal article" date="2019" name="Commun. Biol.">
        <title>The bagworm genome reveals a unique fibroin gene that provides high tensile strength.</title>
        <authorList>
            <person name="Kono N."/>
            <person name="Nakamura H."/>
            <person name="Ohtoshi R."/>
            <person name="Tomita M."/>
            <person name="Numata K."/>
            <person name="Arakawa K."/>
        </authorList>
    </citation>
    <scope>NUCLEOTIDE SEQUENCE [LARGE SCALE GENOMIC DNA]</scope>
</reference>
<keyword evidence="2" id="KW-1185">Reference proteome</keyword>
<gene>
    <name evidence="1" type="ORF">EVAR_40982_1</name>
</gene>
<dbReference type="PROSITE" id="PS51257">
    <property type="entry name" value="PROKAR_LIPOPROTEIN"/>
    <property type="match status" value="1"/>
</dbReference>
<name>A0A4C1XHL3_EUMVA</name>
<organism evidence="1 2">
    <name type="scientific">Eumeta variegata</name>
    <name type="common">Bagworm moth</name>
    <name type="synonym">Eumeta japonica</name>
    <dbReference type="NCBI Taxonomy" id="151549"/>
    <lineage>
        <taxon>Eukaryota</taxon>
        <taxon>Metazoa</taxon>
        <taxon>Ecdysozoa</taxon>
        <taxon>Arthropoda</taxon>
        <taxon>Hexapoda</taxon>
        <taxon>Insecta</taxon>
        <taxon>Pterygota</taxon>
        <taxon>Neoptera</taxon>
        <taxon>Endopterygota</taxon>
        <taxon>Lepidoptera</taxon>
        <taxon>Glossata</taxon>
        <taxon>Ditrysia</taxon>
        <taxon>Tineoidea</taxon>
        <taxon>Psychidae</taxon>
        <taxon>Oiketicinae</taxon>
        <taxon>Eumeta</taxon>
    </lineage>
</organism>
<dbReference type="Proteomes" id="UP000299102">
    <property type="component" value="Unassembled WGS sequence"/>
</dbReference>
<evidence type="ECO:0000313" key="1">
    <source>
        <dbReference type="EMBL" id="GBP61974.1"/>
    </source>
</evidence>